<gene>
    <name evidence="1" type="ORF">LG943_13750</name>
</gene>
<sequence>MGDAIELAAGGYRAVVSRRGAALCGLTCADQELVWGYAPEEGPASYQGQLLAPWPNRVADGRYRFGGREHRLAVTEPERGTALHGLVHAAPWLPVEIAGDRATLTHVLDGAEGYPFRLALSVTYTLDPVAGLEVAVEARNTGDGPAPYGVGAHPYLRVPLPLDDAVLRLPAGKRLPVDGRLLPAGPPEPVAGTEHDFRTPRRIGTTAFDTAFTDLERDAEGRAWTVLAAQGRAVGVWADRSYGWLQVFSAEGLPGGLARSAFAVEPMTCPPDAFNSGTDLLVLEPGAEAVRSRFGIRAVDPGEA</sequence>
<dbReference type="InterPro" id="IPR008183">
    <property type="entry name" value="Aldose_1/G6P_1-epimerase"/>
</dbReference>
<evidence type="ECO:0000313" key="2">
    <source>
        <dbReference type="Proteomes" id="UP001140076"/>
    </source>
</evidence>
<dbReference type="GO" id="GO:0033499">
    <property type="term" value="P:galactose catabolic process via UDP-galactose, Leloir pathway"/>
    <property type="evidence" value="ECO:0007669"/>
    <property type="project" value="TreeGrafter"/>
</dbReference>
<evidence type="ECO:0000313" key="1">
    <source>
        <dbReference type="EMBL" id="MDA0565368.1"/>
    </source>
</evidence>
<dbReference type="Pfam" id="PF01263">
    <property type="entry name" value="Aldose_epim"/>
    <property type="match status" value="1"/>
</dbReference>
<keyword evidence="2" id="KW-1185">Reference proteome</keyword>
<dbReference type="InterPro" id="IPR037480">
    <property type="entry name" value="YihR-like"/>
</dbReference>
<dbReference type="GO" id="GO:0004034">
    <property type="term" value="F:aldose 1-epimerase activity"/>
    <property type="evidence" value="ECO:0007669"/>
    <property type="project" value="TreeGrafter"/>
</dbReference>
<dbReference type="CDD" id="cd09022">
    <property type="entry name" value="Aldose_epim_Ec_YihR"/>
    <property type="match status" value="1"/>
</dbReference>
<dbReference type="PANTHER" id="PTHR10091:SF0">
    <property type="entry name" value="GALACTOSE MUTAROTASE"/>
    <property type="match status" value="1"/>
</dbReference>
<dbReference type="RefSeq" id="WP_270072644.1">
    <property type="nucleotide sequence ID" value="NZ_JAJAQC010000020.1"/>
</dbReference>
<dbReference type="InterPro" id="IPR011013">
    <property type="entry name" value="Gal_mutarotase_sf_dom"/>
</dbReference>
<dbReference type="SUPFAM" id="SSF74650">
    <property type="entry name" value="Galactose mutarotase-like"/>
    <property type="match status" value="1"/>
</dbReference>
<dbReference type="Proteomes" id="UP001140076">
    <property type="component" value="Unassembled WGS sequence"/>
</dbReference>
<organism evidence="1 2">
    <name type="scientific">Streptomonospora mangrovi</name>
    <dbReference type="NCBI Taxonomy" id="2883123"/>
    <lineage>
        <taxon>Bacteria</taxon>
        <taxon>Bacillati</taxon>
        <taxon>Actinomycetota</taxon>
        <taxon>Actinomycetes</taxon>
        <taxon>Streptosporangiales</taxon>
        <taxon>Nocardiopsidaceae</taxon>
        <taxon>Streptomonospora</taxon>
    </lineage>
</organism>
<protein>
    <submittedName>
        <fullName evidence="1">Aldose 1-epimerase family protein</fullName>
    </submittedName>
</protein>
<dbReference type="InterPro" id="IPR014718">
    <property type="entry name" value="GH-type_carb-bd"/>
</dbReference>
<dbReference type="GO" id="GO:0006006">
    <property type="term" value="P:glucose metabolic process"/>
    <property type="evidence" value="ECO:0007669"/>
    <property type="project" value="TreeGrafter"/>
</dbReference>
<dbReference type="AlphaFoldDB" id="A0A9X3NNH0"/>
<reference evidence="1" key="1">
    <citation type="submission" date="2021-10" db="EMBL/GenBank/DDBJ databases">
        <title>Streptomonospora sp. nov., isolated from mangrove soil.</title>
        <authorList>
            <person name="Chen X."/>
            <person name="Ge X."/>
            <person name="Liu W."/>
        </authorList>
    </citation>
    <scope>NUCLEOTIDE SEQUENCE</scope>
    <source>
        <strain evidence="1">S1-112</strain>
    </source>
</reference>
<accession>A0A9X3NNH0</accession>
<dbReference type="GO" id="GO:0030246">
    <property type="term" value="F:carbohydrate binding"/>
    <property type="evidence" value="ECO:0007669"/>
    <property type="project" value="InterPro"/>
</dbReference>
<dbReference type="PANTHER" id="PTHR10091">
    <property type="entry name" value="ALDOSE-1-EPIMERASE"/>
    <property type="match status" value="1"/>
</dbReference>
<name>A0A9X3NNH0_9ACTN</name>
<proteinExistence type="predicted"/>
<dbReference type="Gene3D" id="2.70.98.10">
    <property type="match status" value="1"/>
</dbReference>
<dbReference type="EMBL" id="JAJAQC010000020">
    <property type="protein sequence ID" value="MDA0565368.1"/>
    <property type="molecule type" value="Genomic_DNA"/>
</dbReference>
<comment type="caution">
    <text evidence="1">The sequence shown here is derived from an EMBL/GenBank/DDBJ whole genome shotgun (WGS) entry which is preliminary data.</text>
</comment>